<comment type="caution">
    <text evidence="8">The sequence shown here is derived from an EMBL/GenBank/DDBJ whole genome shotgun (WGS) entry which is preliminary data.</text>
</comment>
<reference evidence="8" key="1">
    <citation type="submission" date="2009-04" db="EMBL/GenBank/DDBJ databases">
        <authorList>
            <person name="Weinstock G."/>
            <person name="Sodergren E."/>
            <person name="Clifton S."/>
            <person name="Fulton L."/>
            <person name="Fulton B."/>
            <person name="Courtney L."/>
            <person name="Fronick C."/>
            <person name="Harrison M."/>
            <person name="Strong C."/>
            <person name="Farmer C."/>
            <person name="Delahaunty K."/>
            <person name="Markovic C."/>
            <person name="Hall O."/>
            <person name="Minx P."/>
            <person name="Tomlinson C."/>
            <person name="Mitreva M."/>
            <person name="Nelson J."/>
            <person name="Hou S."/>
            <person name="Wollam A."/>
            <person name="Pepin K.H."/>
            <person name="Johnson M."/>
            <person name="Bhonagiri V."/>
            <person name="Nash W.E."/>
            <person name="Warren W."/>
            <person name="Chinwalla A."/>
            <person name="Mardis E.R."/>
            <person name="Wilson R.K."/>
        </authorList>
    </citation>
    <scope>NUCLEOTIDE SEQUENCE [LARGE SCALE GENOMIC DNA]</scope>
    <source>
        <strain evidence="8">DSM 14600</strain>
    </source>
</reference>
<evidence type="ECO:0000256" key="3">
    <source>
        <dbReference type="ARBA" id="ARBA00022692"/>
    </source>
</evidence>
<sequence length="237" mass="26337">MRKKVRILALTLISIFLLTACGSARTDYNGYSEQDIQSVIQKTAGQLQALSADEARQYQNYYSKNTKEENAAVYAEMFKNWAENRDQAGDFQDYGKFTLSKSGKTLTATQILKYSKRDLKLTYVMKAKTMEVTSINIEQVYGLGETMGKAGLNVLMGMGTVFFMLILISILISLFKFIPGSGASVKKPLIDEFLEEDEDEGEDADDLELVAIVSAAIAASTGSSTDDFVVRSIKRRY</sequence>
<dbReference type="Proteomes" id="UP000003494">
    <property type="component" value="Unassembled WGS sequence"/>
</dbReference>
<evidence type="ECO:0000256" key="6">
    <source>
        <dbReference type="SAM" id="Phobius"/>
    </source>
</evidence>
<comment type="subcellular location">
    <subcellularLocation>
        <location evidence="1">Cell membrane</location>
    </subcellularLocation>
</comment>
<accession>C4GBE5</accession>
<evidence type="ECO:0000313" key="8">
    <source>
        <dbReference type="EMBL" id="EEP28438.1"/>
    </source>
</evidence>
<evidence type="ECO:0000256" key="1">
    <source>
        <dbReference type="ARBA" id="ARBA00004236"/>
    </source>
</evidence>
<dbReference type="GO" id="GO:0036376">
    <property type="term" value="P:sodium ion export across plasma membrane"/>
    <property type="evidence" value="ECO:0007669"/>
    <property type="project" value="InterPro"/>
</dbReference>
<dbReference type="RefSeq" id="WP_006906256.1">
    <property type="nucleotide sequence ID" value="NZ_GG665866.1"/>
</dbReference>
<dbReference type="AlphaFoldDB" id="C4GBE5"/>
<evidence type="ECO:0000256" key="2">
    <source>
        <dbReference type="ARBA" id="ARBA00022475"/>
    </source>
</evidence>
<evidence type="ECO:0000256" key="4">
    <source>
        <dbReference type="ARBA" id="ARBA00022989"/>
    </source>
</evidence>
<dbReference type="GO" id="GO:0015081">
    <property type="term" value="F:sodium ion transmembrane transporter activity"/>
    <property type="evidence" value="ECO:0007669"/>
    <property type="project" value="InterPro"/>
</dbReference>
<dbReference type="Pfam" id="PF04277">
    <property type="entry name" value="OAD_gamma"/>
    <property type="match status" value="1"/>
</dbReference>
<dbReference type="eggNOG" id="ENOG5032RW6">
    <property type="taxonomic scope" value="Bacteria"/>
</dbReference>
<dbReference type="EMBL" id="ACIP02000002">
    <property type="protein sequence ID" value="EEP28438.1"/>
    <property type="molecule type" value="Genomic_DNA"/>
</dbReference>
<proteinExistence type="predicted"/>
<dbReference type="STRING" id="626523.GCWU000342_01246"/>
<keyword evidence="2" id="KW-1003">Cell membrane</keyword>
<name>C4GBE5_9FIRM</name>
<feature type="transmembrane region" description="Helical" evidence="6">
    <location>
        <begin position="154"/>
        <end position="178"/>
    </location>
</feature>
<feature type="signal peptide" evidence="7">
    <location>
        <begin position="1"/>
        <end position="26"/>
    </location>
</feature>
<keyword evidence="5 6" id="KW-0472">Membrane</keyword>
<keyword evidence="4 6" id="KW-1133">Transmembrane helix</keyword>
<keyword evidence="9" id="KW-1185">Reference proteome</keyword>
<dbReference type="InterPro" id="IPR005899">
    <property type="entry name" value="Na_pump_deCOase"/>
</dbReference>
<organism evidence="8 9">
    <name type="scientific">Shuttleworthella satelles DSM 14600</name>
    <dbReference type="NCBI Taxonomy" id="626523"/>
    <lineage>
        <taxon>Bacteria</taxon>
        <taxon>Bacillati</taxon>
        <taxon>Bacillota</taxon>
        <taxon>Clostridia</taxon>
        <taxon>Lachnospirales</taxon>
        <taxon>Lachnospiraceae</taxon>
        <taxon>Shuttleworthella</taxon>
    </lineage>
</organism>
<dbReference type="HOGENOM" id="CLU_083271_0_0_9"/>
<evidence type="ECO:0000256" key="5">
    <source>
        <dbReference type="ARBA" id="ARBA00023136"/>
    </source>
</evidence>
<feature type="chain" id="PRO_5039087769" evidence="7">
    <location>
        <begin position="27"/>
        <end position="237"/>
    </location>
</feature>
<keyword evidence="7" id="KW-0732">Signal</keyword>
<dbReference type="GO" id="GO:0005886">
    <property type="term" value="C:plasma membrane"/>
    <property type="evidence" value="ECO:0007669"/>
    <property type="project" value="UniProtKB-SubCell"/>
</dbReference>
<gene>
    <name evidence="8" type="ORF">GCWU000342_01246</name>
</gene>
<protein>
    <submittedName>
        <fullName evidence="8">Sodium pump decarboxylase, gamma subunit</fullName>
    </submittedName>
</protein>
<evidence type="ECO:0000313" key="9">
    <source>
        <dbReference type="Proteomes" id="UP000003494"/>
    </source>
</evidence>
<evidence type="ECO:0000256" key="7">
    <source>
        <dbReference type="SAM" id="SignalP"/>
    </source>
</evidence>
<dbReference type="PROSITE" id="PS51257">
    <property type="entry name" value="PROKAR_LIPOPROTEIN"/>
    <property type="match status" value="1"/>
</dbReference>
<keyword evidence="3 6" id="KW-0812">Transmembrane</keyword>